<dbReference type="AlphaFoldDB" id="A0A1L9NEQ3"/>
<gene>
    <name evidence="2" type="ORF">ASPTUDRAFT_421368</name>
</gene>
<dbReference type="Proteomes" id="UP000184304">
    <property type="component" value="Unassembled WGS sequence"/>
</dbReference>
<dbReference type="VEuPathDB" id="FungiDB:ASPTUDRAFT_421368"/>
<proteinExistence type="predicted"/>
<keyword evidence="3" id="KW-1185">Reference proteome</keyword>
<evidence type="ECO:0000313" key="2">
    <source>
        <dbReference type="EMBL" id="OJI87747.1"/>
    </source>
</evidence>
<evidence type="ECO:0000256" key="1">
    <source>
        <dbReference type="SAM" id="MobiDB-lite"/>
    </source>
</evidence>
<sequence length="370" mass="41116">MMPFVKLEGVQTRSGAPGKLEDGRKSLWPHGSGWRLLRNNHTSSYPLHDLYILCLSIAMPYDSHCQISATLRVFANAPISTNKRHVFRAFAEPPSYEGLERLIRDDESDIDFTVDHYNEYNLPISPGATVNVSGTLIVLPGSLGKQPRLIIKTNRCSPCRGDPQTKGYHDLVPATLSPSISFVGQVRRDIEMHGSDGKHVMFFVDLNVYSGNFHDCPAEYTHFTIAVDMPPGPRWQHFWIARLTGTVFVSGEMVGYYKYCGRFIPCVMLQTISLITPSIREDTRLLPRKRRALGEPYMMHYSIPTSTADDTAFPEPPSQSVSTLVPQSPSPGPPDLPGSPSTIEESDEGEEGEDSEDGEGGEDGEDEEKE</sequence>
<feature type="compositionally biased region" description="Pro residues" evidence="1">
    <location>
        <begin position="328"/>
        <end position="337"/>
    </location>
</feature>
<protein>
    <submittedName>
        <fullName evidence="2">Uncharacterized protein</fullName>
    </submittedName>
</protein>
<dbReference type="OrthoDB" id="10456816at2759"/>
<organism evidence="2 3">
    <name type="scientific">Aspergillus tubingensis (strain CBS 134.48)</name>
    <dbReference type="NCBI Taxonomy" id="767770"/>
    <lineage>
        <taxon>Eukaryota</taxon>
        <taxon>Fungi</taxon>
        <taxon>Dikarya</taxon>
        <taxon>Ascomycota</taxon>
        <taxon>Pezizomycotina</taxon>
        <taxon>Eurotiomycetes</taxon>
        <taxon>Eurotiomycetidae</taxon>
        <taxon>Eurotiales</taxon>
        <taxon>Aspergillaceae</taxon>
        <taxon>Aspergillus</taxon>
        <taxon>Aspergillus subgen. Circumdati</taxon>
    </lineage>
</organism>
<name>A0A1L9NEQ3_ASPTC</name>
<dbReference type="EMBL" id="KV878181">
    <property type="protein sequence ID" value="OJI87747.1"/>
    <property type="molecule type" value="Genomic_DNA"/>
</dbReference>
<reference evidence="3" key="1">
    <citation type="journal article" date="2017" name="Genome Biol.">
        <title>Comparative genomics reveals high biological diversity and specific adaptations in the industrially and medically important fungal genus Aspergillus.</title>
        <authorList>
            <person name="de Vries R.P."/>
            <person name="Riley R."/>
            <person name="Wiebenga A."/>
            <person name="Aguilar-Osorio G."/>
            <person name="Amillis S."/>
            <person name="Uchima C.A."/>
            <person name="Anderluh G."/>
            <person name="Asadollahi M."/>
            <person name="Askin M."/>
            <person name="Barry K."/>
            <person name="Battaglia E."/>
            <person name="Bayram O."/>
            <person name="Benocci T."/>
            <person name="Braus-Stromeyer S.A."/>
            <person name="Caldana C."/>
            <person name="Canovas D."/>
            <person name="Cerqueira G.C."/>
            <person name="Chen F."/>
            <person name="Chen W."/>
            <person name="Choi C."/>
            <person name="Clum A."/>
            <person name="Dos Santos R.A."/>
            <person name="Damasio A.R."/>
            <person name="Diallinas G."/>
            <person name="Emri T."/>
            <person name="Fekete E."/>
            <person name="Flipphi M."/>
            <person name="Freyberg S."/>
            <person name="Gallo A."/>
            <person name="Gournas C."/>
            <person name="Habgood R."/>
            <person name="Hainaut M."/>
            <person name="Harispe M.L."/>
            <person name="Henrissat B."/>
            <person name="Hilden K.S."/>
            <person name="Hope R."/>
            <person name="Hossain A."/>
            <person name="Karabika E."/>
            <person name="Karaffa L."/>
            <person name="Karanyi Z."/>
            <person name="Krasevec N."/>
            <person name="Kuo A."/>
            <person name="Kusch H."/>
            <person name="LaButti K."/>
            <person name="Lagendijk E.L."/>
            <person name="Lapidus A."/>
            <person name="Levasseur A."/>
            <person name="Lindquist E."/>
            <person name="Lipzen A."/>
            <person name="Logrieco A.F."/>
            <person name="MacCabe A."/>
            <person name="Maekelae M.R."/>
            <person name="Malavazi I."/>
            <person name="Melin P."/>
            <person name="Meyer V."/>
            <person name="Mielnichuk N."/>
            <person name="Miskei M."/>
            <person name="Molnar A.P."/>
            <person name="Mule G."/>
            <person name="Ngan C.Y."/>
            <person name="Orejas M."/>
            <person name="Orosz E."/>
            <person name="Ouedraogo J.P."/>
            <person name="Overkamp K.M."/>
            <person name="Park H.-S."/>
            <person name="Perrone G."/>
            <person name="Piumi F."/>
            <person name="Punt P.J."/>
            <person name="Ram A.F."/>
            <person name="Ramon A."/>
            <person name="Rauscher S."/>
            <person name="Record E."/>
            <person name="Riano-Pachon D.M."/>
            <person name="Robert V."/>
            <person name="Roehrig J."/>
            <person name="Ruller R."/>
            <person name="Salamov A."/>
            <person name="Salih N.S."/>
            <person name="Samson R.A."/>
            <person name="Sandor E."/>
            <person name="Sanguinetti M."/>
            <person name="Schuetze T."/>
            <person name="Sepcic K."/>
            <person name="Shelest E."/>
            <person name="Sherlock G."/>
            <person name="Sophianopoulou V."/>
            <person name="Squina F.M."/>
            <person name="Sun H."/>
            <person name="Susca A."/>
            <person name="Todd R.B."/>
            <person name="Tsang A."/>
            <person name="Unkles S.E."/>
            <person name="van de Wiele N."/>
            <person name="van Rossen-Uffink D."/>
            <person name="Oliveira J.V."/>
            <person name="Vesth T.C."/>
            <person name="Visser J."/>
            <person name="Yu J.-H."/>
            <person name="Zhou M."/>
            <person name="Andersen M.R."/>
            <person name="Archer D.B."/>
            <person name="Baker S.E."/>
            <person name="Benoit I."/>
            <person name="Brakhage A.A."/>
            <person name="Braus G.H."/>
            <person name="Fischer R."/>
            <person name="Frisvad J.C."/>
            <person name="Goldman G.H."/>
            <person name="Houbraken J."/>
            <person name="Oakley B."/>
            <person name="Pocsi I."/>
            <person name="Scazzocchio C."/>
            <person name="Seiboth B."/>
            <person name="vanKuyk P.A."/>
            <person name="Wortman J."/>
            <person name="Dyer P.S."/>
            <person name="Grigoriev I.V."/>
        </authorList>
    </citation>
    <scope>NUCLEOTIDE SEQUENCE [LARGE SCALE GENOMIC DNA]</scope>
    <source>
        <strain evidence="3">CBS 134.48</strain>
    </source>
</reference>
<accession>A0A1L9NEQ3</accession>
<evidence type="ECO:0000313" key="3">
    <source>
        <dbReference type="Proteomes" id="UP000184304"/>
    </source>
</evidence>
<dbReference type="OMA" id="HCQISAT"/>
<feature type="region of interest" description="Disordered" evidence="1">
    <location>
        <begin position="304"/>
        <end position="370"/>
    </location>
</feature>
<feature type="compositionally biased region" description="Acidic residues" evidence="1">
    <location>
        <begin position="344"/>
        <end position="370"/>
    </location>
</feature>